<evidence type="ECO:0000313" key="19">
    <source>
        <dbReference type="EMBL" id="MDO7906739.1"/>
    </source>
</evidence>
<dbReference type="SMART" id="SM00387">
    <property type="entry name" value="HATPase_c"/>
    <property type="match status" value="1"/>
</dbReference>
<keyword evidence="10" id="KW-0902">Two-component regulatory system</keyword>
<dbReference type="PROSITE" id="PS50885">
    <property type="entry name" value="HAMP"/>
    <property type="match status" value="1"/>
</dbReference>
<evidence type="ECO:0000256" key="4">
    <source>
        <dbReference type="ARBA" id="ARBA00022475"/>
    </source>
</evidence>
<evidence type="ECO:0000256" key="15">
    <source>
        <dbReference type="SAM" id="Phobius"/>
    </source>
</evidence>
<evidence type="ECO:0000256" key="6">
    <source>
        <dbReference type="ARBA" id="ARBA00022679"/>
    </source>
</evidence>
<dbReference type="SUPFAM" id="SSF52172">
    <property type="entry name" value="CheY-like"/>
    <property type="match status" value="1"/>
</dbReference>
<feature type="transmembrane region" description="Helical" evidence="15">
    <location>
        <begin position="184"/>
        <end position="207"/>
    </location>
</feature>
<keyword evidence="4" id="KW-1003">Cell membrane</keyword>
<feature type="domain" description="HAMP" evidence="18">
    <location>
        <begin position="209"/>
        <end position="261"/>
    </location>
</feature>
<organism evidence="19 20">
    <name type="scientific">Paenibacillus lacisoli</name>
    <dbReference type="NCBI Taxonomy" id="3064525"/>
    <lineage>
        <taxon>Bacteria</taxon>
        <taxon>Bacillati</taxon>
        <taxon>Bacillota</taxon>
        <taxon>Bacilli</taxon>
        <taxon>Bacillales</taxon>
        <taxon>Paenibacillaceae</taxon>
        <taxon>Paenibacillus</taxon>
    </lineage>
</organism>
<dbReference type="InterPro" id="IPR004358">
    <property type="entry name" value="Sig_transdc_His_kin-like_C"/>
</dbReference>
<dbReference type="Gene3D" id="1.10.287.130">
    <property type="match status" value="1"/>
</dbReference>
<dbReference type="InterPro" id="IPR003661">
    <property type="entry name" value="HisK_dim/P_dom"/>
</dbReference>
<protein>
    <recommendedName>
        <fullName evidence="3">histidine kinase</fullName>
        <ecNumber evidence="3">2.7.13.3</ecNumber>
    </recommendedName>
</protein>
<feature type="transmembrane region" description="Helical" evidence="15">
    <location>
        <begin position="15"/>
        <end position="34"/>
    </location>
</feature>
<feature type="modified residue" description="4-aspartylphosphate" evidence="12">
    <location>
        <position position="892"/>
    </location>
</feature>
<feature type="domain" description="Response regulatory" evidence="17">
    <location>
        <begin position="840"/>
        <end position="957"/>
    </location>
</feature>
<dbReference type="EC" id="2.7.13.3" evidence="3"/>
<dbReference type="Gene3D" id="3.30.565.10">
    <property type="entry name" value="Histidine kinase-like ATPase, C-terminal domain"/>
    <property type="match status" value="1"/>
</dbReference>
<dbReference type="SMART" id="SM00448">
    <property type="entry name" value="REC"/>
    <property type="match status" value="1"/>
</dbReference>
<dbReference type="Gene3D" id="3.40.50.2300">
    <property type="match status" value="1"/>
</dbReference>
<keyword evidence="5 12" id="KW-0597">Phosphoprotein</keyword>
<dbReference type="PANTHER" id="PTHR43047:SF72">
    <property type="entry name" value="OSMOSENSING HISTIDINE PROTEIN KINASE SLN1"/>
    <property type="match status" value="1"/>
</dbReference>
<evidence type="ECO:0000256" key="12">
    <source>
        <dbReference type="PROSITE-ProRule" id="PRU00169"/>
    </source>
</evidence>
<dbReference type="GO" id="GO:0005524">
    <property type="term" value="F:ATP binding"/>
    <property type="evidence" value="ECO:0007669"/>
    <property type="project" value="UniProtKB-KW"/>
</dbReference>
<evidence type="ECO:0000256" key="14">
    <source>
        <dbReference type="SAM" id="MobiDB-lite"/>
    </source>
</evidence>
<comment type="caution">
    <text evidence="19">The sequence shown here is derived from an EMBL/GenBank/DDBJ whole genome shotgun (WGS) entry which is preliminary data.</text>
</comment>
<dbReference type="InterPro" id="IPR001789">
    <property type="entry name" value="Sig_transdc_resp-reg_receiver"/>
</dbReference>
<keyword evidence="9 19" id="KW-0067">ATP-binding</keyword>
<dbReference type="InterPro" id="IPR005467">
    <property type="entry name" value="His_kinase_dom"/>
</dbReference>
<dbReference type="EMBL" id="JAUQTB010000004">
    <property type="protein sequence ID" value="MDO7906739.1"/>
    <property type="molecule type" value="Genomic_DNA"/>
</dbReference>
<dbReference type="CDD" id="cd06225">
    <property type="entry name" value="HAMP"/>
    <property type="match status" value="1"/>
</dbReference>
<evidence type="ECO:0000256" key="5">
    <source>
        <dbReference type="ARBA" id="ARBA00022553"/>
    </source>
</evidence>
<evidence type="ECO:0000259" key="18">
    <source>
        <dbReference type="PROSITE" id="PS50885"/>
    </source>
</evidence>
<keyword evidence="13" id="KW-0175">Coiled coil</keyword>
<dbReference type="SMART" id="SM00388">
    <property type="entry name" value="HisKA"/>
    <property type="match status" value="1"/>
</dbReference>
<dbReference type="Pfam" id="PF00512">
    <property type="entry name" value="HisKA"/>
    <property type="match status" value="1"/>
</dbReference>
<dbReference type="SMART" id="SM00304">
    <property type="entry name" value="HAMP"/>
    <property type="match status" value="1"/>
</dbReference>
<keyword evidence="20" id="KW-1185">Reference proteome</keyword>
<evidence type="ECO:0000259" key="16">
    <source>
        <dbReference type="PROSITE" id="PS50109"/>
    </source>
</evidence>
<evidence type="ECO:0000256" key="2">
    <source>
        <dbReference type="ARBA" id="ARBA00004651"/>
    </source>
</evidence>
<sequence>MVTQRQTLTGKVTAAAYRLMIAFAIITVAVTLLVNRQTSRLDERITGQIEQLNRIQDMEEVFNGIVSAFRGYAAYGRGEFLDDIGSNKSEYQAMVQRYANSYGSLEGEAQRIRELQTLNSQYWRVLKNAMDLKTMNDMKSLNELSQNQATPLVRSIEREFDLLINQQRQSVSDLVQQNKSINQMIVAVPVLLFAGTGLIAFLLIRYLRRHVIEPVHQMETAVARIGQGHYSLIQAPGREDEIGRLISGINHMTQELQDRSEEQERNLRHMRDQHDELEAQNEEIQAQQMEQEETLAKLTKREAELSTINLYQEVLTGFTEMSHFLEKAIPALLDALDQDAALVVMDRRGQGTGYETVYASGYPQQGFAMNHDGLFGPAQRIFSEQQPLFRTRELSEAEAGVHGAYRKAFDQYYPLADEQNRVAGFLLLTAYASPAAAQDNVQVTEGLVRQFALALFAQLAGEERRRQSASLELLNEELLTEKQLLADQRDMIQQVVDSIHEAILMCRSDGHITFVNKQASRLLSQGLHAGSSVELLYRQLESGGAAAEAVRHQLAANLAGEAAEYNEQFAWSCGSMVRYYELYMNTLQEKGHENRYLIVFRDRTEEEKADQAKNEFVSIVSHELRTPLASILGFMEILLNRDVKPEKQKKYMETIYKESHRLSNLINDFLDLQRMESGRQVYMKVPLDLGSLTADVCAQWQGKEGHRLLLKLPDRPYYVLSDADRLTQVLHNIISNAIKYSPHSPDIDVSIRLEGDQCYVDITDYGLGIPEEAKANLFTKFYRVDNTDRRQIGGTGLGLAIVKEIMEDLGGGVTFVSRFGEGSTFTVSLDSYQPQSVSGRIVVVEDDENLGRLIGATFENRNYDIVRFKTAEEALLGMEISDGGPPLLLIVDIQLGGILNGWDVVSGLLEQETWSSAPVIVSSVLERPGDYLEKPFEKYLQKPFTVERLLELGQSLIGQGAPQGNIVLPVQSETAVKEAFAEKGIPIGDLQVDNDYMKVDLQAGGKDPASRTDPGQENE</sequence>
<dbReference type="SUPFAM" id="SSF55874">
    <property type="entry name" value="ATPase domain of HSP90 chaperone/DNA topoisomerase II/histidine kinase"/>
    <property type="match status" value="1"/>
</dbReference>
<evidence type="ECO:0000256" key="13">
    <source>
        <dbReference type="SAM" id="Coils"/>
    </source>
</evidence>
<dbReference type="InterPro" id="IPR036890">
    <property type="entry name" value="HATPase_C_sf"/>
</dbReference>
<dbReference type="PROSITE" id="PS50110">
    <property type="entry name" value="RESPONSE_REGULATORY"/>
    <property type="match status" value="1"/>
</dbReference>
<dbReference type="Pfam" id="PF08448">
    <property type="entry name" value="PAS_4"/>
    <property type="match status" value="1"/>
</dbReference>
<evidence type="ECO:0000256" key="10">
    <source>
        <dbReference type="ARBA" id="ARBA00023012"/>
    </source>
</evidence>
<comment type="catalytic activity">
    <reaction evidence="1">
        <text>ATP + protein L-histidine = ADP + protein N-phospho-L-histidine.</text>
        <dbReference type="EC" id="2.7.13.3"/>
    </reaction>
</comment>
<keyword evidence="8" id="KW-0418">Kinase</keyword>
<dbReference type="Gene3D" id="3.30.450.20">
    <property type="entry name" value="PAS domain"/>
    <property type="match status" value="1"/>
</dbReference>
<evidence type="ECO:0000256" key="11">
    <source>
        <dbReference type="ARBA" id="ARBA00023136"/>
    </source>
</evidence>
<dbReference type="CDD" id="cd00075">
    <property type="entry name" value="HATPase"/>
    <property type="match status" value="1"/>
</dbReference>
<comment type="subcellular location">
    <subcellularLocation>
        <location evidence="2">Cell membrane</location>
        <topology evidence="2">Multi-pass membrane protein</topology>
    </subcellularLocation>
</comment>
<feature type="domain" description="Histidine kinase" evidence="16">
    <location>
        <begin position="619"/>
        <end position="833"/>
    </location>
</feature>
<dbReference type="Pfam" id="PF02518">
    <property type="entry name" value="HATPase_c"/>
    <property type="match status" value="1"/>
</dbReference>
<evidence type="ECO:0000256" key="3">
    <source>
        <dbReference type="ARBA" id="ARBA00012438"/>
    </source>
</evidence>
<evidence type="ECO:0000256" key="8">
    <source>
        <dbReference type="ARBA" id="ARBA00022777"/>
    </source>
</evidence>
<dbReference type="InterPro" id="IPR013656">
    <property type="entry name" value="PAS_4"/>
</dbReference>
<dbReference type="PROSITE" id="PS50109">
    <property type="entry name" value="HIS_KIN"/>
    <property type="match status" value="1"/>
</dbReference>
<evidence type="ECO:0000259" key="17">
    <source>
        <dbReference type="PROSITE" id="PS50110"/>
    </source>
</evidence>
<accession>A0ABT9CBV1</accession>
<dbReference type="SUPFAM" id="SSF158472">
    <property type="entry name" value="HAMP domain-like"/>
    <property type="match status" value="1"/>
</dbReference>
<keyword evidence="7" id="KW-0547">Nucleotide-binding</keyword>
<dbReference type="InterPro" id="IPR036097">
    <property type="entry name" value="HisK_dim/P_sf"/>
</dbReference>
<keyword evidence="6" id="KW-0808">Transferase</keyword>
<feature type="coiled-coil region" evidence="13">
    <location>
        <begin position="253"/>
        <end position="301"/>
    </location>
</feature>
<keyword evidence="11 15" id="KW-0472">Membrane</keyword>
<dbReference type="InterPro" id="IPR011006">
    <property type="entry name" value="CheY-like_superfamily"/>
</dbReference>
<reference evidence="19 20" key="1">
    <citation type="submission" date="2023-07" db="EMBL/GenBank/DDBJ databases">
        <title>Paenibacillus sp. JX-17 nov. isolated from soil.</title>
        <authorList>
            <person name="Wan Y."/>
            <person name="Liu B."/>
        </authorList>
    </citation>
    <scope>NUCLEOTIDE SEQUENCE [LARGE SCALE GENOMIC DNA]</scope>
    <source>
        <strain evidence="19 20">JX-17</strain>
    </source>
</reference>
<dbReference type="PRINTS" id="PR00344">
    <property type="entry name" value="BCTRLSENSOR"/>
</dbReference>
<dbReference type="PANTHER" id="PTHR43047">
    <property type="entry name" value="TWO-COMPONENT HISTIDINE PROTEIN KINASE"/>
    <property type="match status" value="1"/>
</dbReference>
<dbReference type="Proteomes" id="UP001240171">
    <property type="component" value="Unassembled WGS sequence"/>
</dbReference>
<gene>
    <name evidence="19" type="ORF">Q5741_09920</name>
</gene>
<dbReference type="Gene3D" id="6.10.340.10">
    <property type="match status" value="1"/>
</dbReference>
<proteinExistence type="predicted"/>
<dbReference type="InterPro" id="IPR035965">
    <property type="entry name" value="PAS-like_dom_sf"/>
</dbReference>
<dbReference type="SUPFAM" id="SSF55785">
    <property type="entry name" value="PYP-like sensor domain (PAS domain)"/>
    <property type="match status" value="1"/>
</dbReference>
<evidence type="ECO:0000256" key="9">
    <source>
        <dbReference type="ARBA" id="ARBA00022840"/>
    </source>
</evidence>
<dbReference type="InterPro" id="IPR003594">
    <property type="entry name" value="HATPase_dom"/>
</dbReference>
<dbReference type="Pfam" id="PF00672">
    <property type="entry name" value="HAMP"/>
    <property type="match status" value="1"/>
</dbReference>
<dbReference type="InterPro" id="IPR003660">
    <property type="entry name" value="HAMP_dom"/>
</dbReference>
<dbReference type="CDD" id="cd00082">
    <property type="entry name" value="HisKA"/>
    <property type="match status" value="1"/>
</dbReference>
<evidence type="ECO:0000256" key="7">
    <source>
        <dbReference type="ARBA" id="ARBA00022741"/>
    </source>
</evidence>
<keyword evidence="15" id="KW-0812">Transmembrane</keyword>
<name>A0ABT9CBV1_9BACL</name>
<evidence type="ECO:0000256" key="1">
    <source>
        <dbReference type="ARBA" id="ARBA00000085"/>
    </source>
</evidence>
<evidence type="ECO:0000313" key="20">
    <source>
        <dbReference type="Proteomes" id="UP001240171"/>
    </source>
</evidence>
<dbReference type="RefSeq" id="WP_305023940.1">
    <property type="nucleotide sequence ID" value="NZ_JAUQTB010000004.1"/>
</dbReference>
<keyword evidence="15" id="KW-1133">Transmembrane helix</keyword>
<feature type="region of interest" description="Disordered" evidence="14">
    <location>
        <begin position="1000"/>
        <end position="1019"/>
    </location>
</feature>
<dbReference type="Pfam" id="PF00072">
    <property type="entry name" value="Response_reg"/>
    <property type="match status" value="1"/>
</dbReference>
<dbReference type="SUPFAM" id="SSF47384">
    <property type="entry name" value="Homodimeric domain of signal transducing histidine kinase"/>
    <property type="match status" value="1"/>
</dbReference>